<dbReference type="PANTHER" id="PTHR43877:SF2">
    <property type="entry name" value="AMINOALKYLPHOSPHONATE N-ACETYLTRANSFERASE-RELATED"/>
    <property type="match status" value="1"/>
</dbReference>
<dbReference type="Proteomes" id="UP000011083">
    <property type="component" value="Unassembled WGS sequence"/>
</dbReference>
<dbReference type="PANTHER" id="PTHR43877">
    <property type="entry name" value="AMINOALKYLPHOSPHONATE N-ACETYLTRANSFERASE-RELATED-RELATED"/>
    <property type="match status" value="1"/>
</dbReference>
<keyword evidence="5" id="KW-1185">Reference proteome</keyword>
<proteinExistence type="predicted"/>
<dbReference type="OrthoDB" id="41532at2759"/>
<organism evidence="4 5">
    <name type="scientific">Acanthamoeba castellanii (strain ATCC 30010 / Neff)</name>
    <dbReference type="NCBI Taxonomy" id="1257118"/>
    <lineage>
        <taxon>Eukaryota</taxon>
        <taxon>Amoebozoa</taxon>
        <taxon>Discosea</taxon>
        <taxon>Longamoebia</taxon>
        <taxon>Centramoebida</taxon>
        <taxon>Acanthamoebidae</taxon>
        <taxon>Acanthamoeba</taxon>
    </lineage>
</organism>
<sequence>MEAKQAQGVVLSELEQADVPETARVCMEAFNTLHYKNLGRHLDFGLFESALGFHQALASHPKVYGVVARNAEGRIVGSNFLDQRGEVASVGPISVDPNTQATGVGRALMQAVIDKGVKDGHKSIRLVQEAYNLVSFSLYVKLGFDPKDQLNFFMGRCAEDWPEPKLKLVIRPMTADDLAACAALHKRVVGVEREQDLAECLSSVWSTYHDEPLVAVEEGSERLVGYATSVTLPGHSVGECDEVVARLHFKMTRRVSSGRNDDSVLLKVIGRLSPALVKWALTGGGLRLQRSATLMALGAYSDPVDGVYVPSIGY</sequence>
<dbReference type="VEuPathDB" id="AmoebaDB:ACA1_385930"/>
<accession>L8H9F3</accession>
<name>L8H9F3_ACACF</name>
<evidence type="ECO:0000256" key="1">
    <source>
        <dbReference type="ARBA" id="ARBA00022679"/>
    </source>
</evidence>
<evidence type="ECO:0000313" key="4">
    <source>
        <dbReference type="EMBL" id="ELR21815.1"/>
    </source>
</evidence>
<dbReference type="SUPFAM" id="SSF55729">
    <property type="entry name" value="Acyl-CoA N-acyltransferases (Nat)"/>
    <property type="match status" value="2"/>
</dbReference>
<dbReference type="PROSITE" id="PS51186">
    <property type="entry name" value="GNAT"/>
    <property type="match status" value="1"/>
</dbReference>
<dbReference type="Gene3D" id="3.40.630.30">
    <property type="match status" value="2"/>
</dbReference>
<keyword evidence="1 4" id="KW-0808">Transferase</keyword>
<dbReference type="AlphaFoldDB" id="L8H9F3"/>
<dbReference type="GO" id="GO:0016747">
    <property type="term" value="F:acyltransferase activity, transferring groups other than amino-acyl groups"/>
    <property type="evidence" value="ECO:0007669"/>
    <property type="project" value="InterPro"/>
</dbReference>
<evidence type="ECO:0000259" key="3">
    <source>
        <dbReference type="PROSITE" id="PS51186"/>
    </source>
</evidence>
<protein>
    <submittedName>
        <fullName evidence="4">Acetyltransferase, GNAT superfamily protein</fullName>
    </submittedName>
</protein>
<dbReference type="CDD" id="cd04301">
    <property type="entry name" value="NAT_SF"/>
    <property type="match status" value="1"/>
</dbReference>
<gene>
    <name evidence="4" type="ORF">ACA1_385930</name>
</gene>
<dbReference type="GeneID" id="14922729"/>
<keyword evidence="2" id="KW-0012">Acyltransferase</keyword>
<evidence type="ECO:0000256" key="2">
    <source>
        <dbReference type="ARBA" id="ARBA00023315"/>
    </source>
</evidence>
<dbReference type="RefSeq" id="XP_004347197.1">
    <property type="nucleotide sequence ID" value="XM_004347147.1"/>
</dbReference>
<dbReference type="InterPro" id="IPR000182">
    <property type="entry name" value="GNAT_dom"/>
</dbReference>
<evidence type="ECO:0000313" key="5">
    <source>
        <dbReference type="Proteomes" id="UP000011083"/>
    </source>
</evidence>
<dbReference type="InterPro" id="IPR050832">
    <property type="entry name" value="Bact_Acetyltransf"/>
</dbReference>
<reference evidence="4 5" key="1">
    <citation type="journal article" date="2013" name="Genome Biol.">
        <title>Genome of Acanthamoeba castellanii highlights extensive lateral gene transfer and early evolution of tyrosine kinase signaling.</title>
        <authorList>
            <person name="Clarke M."/>
            <person name="Lohan A.J."/>
            <person name="Liu B."/>
            <person name="Lagkouvardos I."/>
            <person name="Roy S."/>
            <person name="Zafar N."/>
            <person name="Bertelli C."/>
            <person name="Schilde C."/>
            <person name="Kianianmomeni A."/>
            <person name="Burglin T.R."/>
            <person name="Frech C."/>
            <person name="Turcotte B."/>
            <person name="Kopec K.O."/>
            <person name="Synnott J.M."/>
            <person name="Choo C."/>
            <person name="Paponov I."/>
            <person name="Finkler A."/>
            <person name="Soon Heng Tan C."/>
            <person name="Hutchins A.P."/>
            <person name="Weinmeier T."/>
            <person name="Rattei T."/>
            <person name="Chu J.S."/>
            <person name="Gimenez G."/>
            <person name="Irimia M."/>
            <person name="Rigden D.J."/>
            <person name="Fitzpatrick D.A."/>
            <person name="Lorenzo-Morales J."/>
            <person name="Bateman A."/>
            <person name="Chiu C.H."/>
            <person name="Tang P."/>
            <person name="Hegemann P."/>
            <person name="Fromm H."/>
            <person name="Raoult D."/>
            <person name="Greub G."/>
            <person name="Miranda-Saavedra D."/>
            <person name="Chen N."/>
            <person name="Nash P."/>
            <person name="Ginger M.L."/>
            <person name="Horn M."/>
            <person name="Schaap P."/>
            <person name="Caler L."/>
            <person name="Loftus B."/>
        </authorList>
    </citation>
    <scope>NUCLEOTIDE SEQUENCE [LARGE SCALE GENOMIC DNA]</scope>
    <source>
        <strain evidence="4 5">Neff</strain>
    </source>
</reference>
<dbReference type="OMA" id="AYHNRSL"/>
<dbReference type="KEGG" id="acan:ACA1_385930"/>
<dbReference type="Pfam" id="PF00583">
    <property type="entry name" value="Acetyltransf_1"/>
    <property type="match status" value="1"/>
</dbReference>
<dbReference type="InterPro" id="IPR016181">
    <property type="entry name" value="Acyl_CoA_acyltransferase"/>
</dbReference>
<feature type="domain" description="N-acetyltransferase" evidence="3">
    <location>
        <begin position="9"/>
        <end position="167"/>
    </location>
</feature>
<dbReference type="EMBL" id="KB007900">
    <property type="protein sequence ID" value="ELR21815.1"/>
    <property type="molecule type" value="Genomic_DNA"/>
</dbReference>